<accession>A0A8X7S758</accession>
<evidence type="ECO:0000313" key="2">
    <source>
        <dbReference type="EMBL" id="KAG2298719.1"/>
    </source>
</evidence>
<keyword evidence="3" id="KW-1185">Reference proteome</keyword>
<evidence type="ECO:0000256" key="1">
    <source>
        <dbReference type="SAM" id="MobiDB-lite"/>
    </source>
</evidence>
<dbReference type="AlphaFoldDB" id="A0A8X7S758"/>
<feature type="region of interest" description="Disordered" evidence="1">
    <location>
        <begin position="36"/>
        <end position="76"/>
    </location>
</feature>
<dbReference type="OrthoDB" id="1067420at2759"/>
<feature type="compositionally biased region" description="Acidic residues" evidence="1">
    <location>
        <begin position="36"/>
        <end position="52"/>
    </location>
</feature>
<dbReference type="Proteomes" id="UP000886595">
    <property type="component" value="Unassembled WGS sequence"/>
</dbReference>
<gene>
    <name evidence="2" type="ORF">Bca52824_035191</name>
</gene>
<comment type="caution">
    <text evidence="2">The sequence shown here is derived from an EMBL/GenBank/DDBJ whole genome shotgun (WGS) entry which is preliminary data.</text>
</comment>
<feature type="compositionally biased region" description="Acidic residues" evidence="1">
    <location>
        <begin position="61"/>
        <end position="70"/>
    </location>
</feature>
<organism evidence="2 3">
    <name type="scientific">Brassica carinata</name>
    <name type="common">Ethiopian mustard</name>
    <name type="synonym">Abyssinian cabbage</name>
    <dbReference type="NCBI Taxonomy" id="52824"/>
    <lineage>
        <taxon>Eukaryota</taxon>
        <taxon>Viridiplantae</taxon>
        <taxon>Streptophyta</taxon>
        <taxon>Embryophyta</taxon>
        <taxon>Tracheophyta</taxon>
        <taxon>Spermatophyta</taxon>
        <taxon>Magnoliopsida</taxon>
        <taxon>eudicotyledons</taxon>
        <taxon>Gunneridae</taxon>
        <taxon>Pentapetalae</taxon>
        <taxon>rosids</taxon>
        <taxon>malvids</taxon>
        <taxon>Brassicales</taxon>
        <taxon>Brassicaceae</taxon>
        <taxon>Brassiceae</taxon>
        <taxon>Brassica</taxon>
    </lineage>
</organism>
<reference evidence="2 3" key="1">
    <citation type="submission" date="2020-02" db="EMBL/GenBank/DDBJ databases">
        <authorList>
            <person name="Ma Q."/>
            <person name="Huang Y."/>
            <person name="Song X."/>
            <person name="Pei D."/>
        </authorList>
    </citation>
    <scope>NUCLEOTIDE SEQUENCE [LARGE SCALE GENOMIC DNA]</scope>
    <source>
        <strain evidence="2">Sxm20200214</strain>
        <tissue evidence="2">Leaf</tissue>
    </source>
</reference>
<protein>
    <submittedName>
        <fullName evidence="2">Uncharacterized protein</fullName>
    </submittedName>
</protein>
<proteinExistence type="predicted"/>
<dbReference type="EMBL" id="JAAMPC010000008">
    <property type="protein sequence ID" value="KAG2298719.1"/>
    <property type="molecule type" value="Genomic_DNA"/>
</dbReference>
<sequence length="76" mass="8718">MAGYREYEPVLRSNDCEYVDVPILEDDLSREAGCEDVDGDYMDGDAASDDIWNDDHIPDPLSDDDRQDEEEGRKFN</sequence>
<evidence type="ECO:0000313" key="3">
    <source>
        <dbReference type="Proteomes" id="UP000886595"/>
    </source>
</evidence>
<name>A0A8X7S758_BRACI</name>